<name>A0A9Q0QTH3_9MAGN</name>
<evidence type="ECO:0000313" key="1">
    <source>
        <dbReference type="EMBL" id="KAJ4971293.1"/>
    </source>
</evidence>
<sequence>MACPVSVVIQGYAEEGTTQHDGGSEITIMEDDDLFEIDLKAVENIPPPSYLESYFITTDCVLFANCLLPIADVSNAVPIIPRGRTASMVSNVASTLLMMSKFMPPELARSARSAGSSSSSSSSFRL</sequence>
<comment type="caution">
    <text evidence="1">The sequence shown here is derived from an EMBL/GenBank/DDBJ whole genome shotgun (WGS) entry which is preliminary data.</text>
</comment>
<dbReference type="Proteomes" id="UP001141806">
    <property type="component" value="Unassembled WGS sequence"/>
</dbReference>
<dbReference type="EMBL" id="JAMYWD010000005">
    <property type="protein sequence ID" value="KAJ4971293.1"/>
    <property type="molecule type" value="Genomic_DNA"/>
</dbReference>
<reference evidence="1" key="1">
    <citation type="journal article" date="2023" name="Plant J.">
        <title>The genome of the king protea, Protea cynaroides.</title>
        <authorList>
            <person name="Chang J."/>
            <person name="Duong T.A."/>
            <person name="Schoeman C."/>
            <person name="Ma X."/>
            <person name="Roodt D."/>
            <person name="Barker N."/>
            <person name="Li Z."/>
            <person name="Van de Peer Y."/>
            <person name="Mizrachi E."/>
        </authorList>
    </citation>
    <scope>NUCLEOTIDE SEQUENCE</scope>
    <source>
        <tissue evidence="1">Young leaves</tissue>
    </source>
</reference>
<accession>A0A9Q0QTH3</accession>
<keyword evidence="2" id="KW-1185">Reference proteome</keyword>
<proteinExistence type="predicted"/>
<gene>
    <name evidence="1" type="ORF">NE237_004392</name>
</gene>
<organism evidence="1 2">
    <name type="scientific">Protea cynaroides</name>
    <dbReference type="NCBI Taxonomy" id="273540"/>
    <lineage>
        <taxon>Eukaryota</taxon>
        <taxon>Viridiplantae</taxon>
        <taxon>Streptophyta</taxon>
        <taxon>Embryophyta</taxon>
        <taxon>Tracheophyta</taxon>
        <taxon>Spermatophyta</taxon>
        <taxon>Magnoliopsida</taxon>
        <taxon>Proteales</taxon>
        <taxon>Proteaceae</taxon>
        <taxon>Protea</taxon>
    </lineage>
</organism>
<dbReference type="AlphaFoldDB" id="A0A9Q0QTH3"/>
<evidence type="ECO:0000313" key="2">
    <source>
        <dbReference type="Proteomes" id="UP001141806"/>
    </source>
</evidence>
<dbReference type="OrthoDB" id="1938940at2759"/>
<protein>
    <submittedName>
        <fullName evidence="1">Uncharacterized protein</fullName>
    </submittedName>
</protein>